<reference evidence="8 9" key="1">
    <citation type="submission" date="2018-06" db="EMBL/GenBank/DDBJ databases">
        <title>Complete genome of Desulfovibrio marinus P48SEP.</title>
        <authorList>
            <person name="Crispim J.S."/>
            <person name="Vidigal P.M.P."/>
            <person name="Silva L.C.F."/>
            <person name="Araujo L.C."/>
            <person name="Laguardia C.N."/>
            <person name="Dias R.S."/>
            <person name="Sousa M.P."/>
            <person name="Paula S.O."/>
            <person name="Silva C."/>
        </authorList>
    </citation>
    <scope>NUCLEOTIDE SEQUENCE [LARGE SCALE GENOMIC DNA]</scope>
    <source>
        <strain evidence="8 9">P48SEP</strain>
    </source>
</reference>
<dbReference type="NCBIfam" id="TIGR01212">
    <property type="entry name" value="TIGR01212 family radical SAM protein"/>
    <property type="match status" value="1"/>
</dbReference>
<dbReference type="InterPro" id="IPR032432">
    <property type="entry name" value="Radical_SAM_C"/>
</dbReference>
<comment type="cofactor">
    <cofactor evidence="1">
        <name>[4Fe-4S] cluster</name>
        <dbReference type="ChEBI" id="CHEBI:49883"/>
    </cofactor>
</comment>
<keyword evidence="4" id="KW-0479">Metal-binding</keyword>
<accession>A0A6P1ZNG7</accession>
<dbReference type="Gene3D" id="3.80.30.20">
    <property type="entry name" value="tm_1862 like domain"/>
    <property type="match status" value="1"/>
</dbReference>
<keyword evidence="3" id="KW-0949">S-adenosyl-L-methionine</keyword>
<dbReference type="InterPro" id="IPR058240">
    <property type="entry name" value="rSAM_sf"/>
</dbReference>
<proteinExistence type="predicted"/>
<dbReference type="PROSITE" id="PS51918">
    <property type="entry name" value="RADICAL_SAM"/>
    <property type="match status" value="1"/>
</dbReference>
<keyword evidence="5" id="KW-0408">Iron</keyword>
<dbReference type="Pfam" id="PF16199">
    <property type="entry name" value="Radical_SAM_C"/>
    <property type="match status" value="1"/>
</dbReference>
<dbReference type="RefSeq" id="WP_144234267.1">
    <property type="nucleotide sequence ID" value="NZ_QMIF01000002.1"/>
</dbReference>
<dbReference type="Pfam" id="PF04055">
    <property type="entry name" value="Radical_SAM"/>
    <property type="match status" value="1"/>
</dbReference>
<evidence type="ECO:0000256" key="3">
    <source>
        <dbReference type="ARBA" id="ARBA00022691"/>
    </source>
</evidence>
<dbReference type="OrthoDB" id="9801689at2"/>
<dbReference type="InterPro" id="IPR023404">
    <property type="entry name" value="rSAM_horseshoe"/>
</dbReference>
<name>A0A6P1ZNG7_9BACT</name>
<protein>
    <submittedName>
        <fullName evidence="8">TIGR01212 family radical SAM protein</fullName>
    </submittedName>
</protein>
<dbReference type="InterPro" id="IPR005911">
    <property type="entry name" value="YhcC-like"/>
</dbReference>
<feature type="domain" description="Radical SAM core" evidence="7">
    <location>
        <begin position="70"/>
        <end position="312"/>
    </location>
</feature>
<keyword evidence="2" id="KW-0004">4Fe-4S</keyword>
<comment type="caution">
    <text evidence="8">The sequence shown here is derived from an EMBL/GenBank/DDBJ whole genome shotgun (WGS) entry which is preliminary data.</text>
</comment>
<evidence type="ECO:0000313" key="9">
    <source>
        <dbReference type="Proteomes" id="UP000434052"/>
    </source>
</evidence>
<dbReference type="Proteomes" id="UP000434052">
    <property type="component" value="Unassembled WGS sequence"/>
</dbReference>
<evidence type="ECO:0000256" key="4">
    <source>
        <dbReference type="ARBA" id="ARBA00022723"/>
    </source>
</evidence>
<evidence type="ECO:0000313" key="8">
    <source>
        <dbReference type="EMBL" id="TVM35935.1"/>
    </source>
</evidence>
<dbReference type="SFLD" id="SFLDS00029">
    <property type="entry name" value="Radical_SAM"/>
    <property type="match status" value="1"/>
</dbReference>
<dbReference type="InterPro" id="IPR007197">
    <property type="entry name" value="rSAM"/>
</dbReference>
<evidence type="ECO:0000259" key="7">
    <source>
        <dbReference type="PROSITE" id="PS51918"/>
    </source>
</evidence>
<dbReference type="InterPro" id="IPR006638">
    <property type="entry name" value="Elp3/MiaA/NifB-like_rSAM"/>
</dbReference>
<evidence type="ECO:0000256" key="1">
    <source>
        <dbReference type="ARBA" id="ARBA00001966"/>
    </source>
</evidence>
<dbReference type="InterPro" id="IPR039661">
    <property type="entry name" value="ELP3"/>
</dbReference>
<evidence type="ECO:0000256" key="6">
    <source>
        <dbReference type="ARBA" id="ARBA00023014"/>
    </source>
</evidence>
<dbReference type="EMBL" id="QMIF01000002">
    <property type="protein sequence ID" value="TVM35935.1"/>
    <property type="molecule type" value="Genomic_DNA"/>
</dbReference>
<sequence length="362" mass="40080">MLFVLRMDVRPNLPFCQPEKNALQRGLAFNHTLFSVQPGHALSGVFAAKRCPHMQPDARYTKLSAYFRSRFGTRAQKIPLDIGAGCPNRDGVVSTQGCIFCNLRGSGTGSWKQGLGLERQWAMWKTRFDKRYADASYIAYLQSFSNTYMPVPVLRERLDEICTLPGIAGLAVGTRPDCLDNERLGLVAACRERLGDEIWLDLGLQSSNDATLVRINRGHDFTAWADTCVRAHDAGIKVCVHVVAGLPGEDASDVLRTVRDACALPVAGIKFHNLLVVRGSGMVPLWRRGAYEPLTREEYVDMLCQALPLVPAEVVIHRLHADPAPGELLAPAWAGEKHAVRNAIEKALEERDVRQGSNTVRR</sequence>
<dbReference type="GO" id="GO:0051539">
    <property type="term" value="F:4 iron, 4 sulfur cluster binding"/>
    <property type="evidence" value="ECO:0007669"/>
    <property type="project" value="UniProtKB-KW"/>
</dbReference>
<organism evidence="8 9">
    <name type="scientific">Oceanidesulfovibrio marinus</name>
    <dbReference type="NCBI Taxonomy" id="370038"/>
    <lineage>
        <taxon>Bacteria</taxon>
        <taxon>Pseudomonadati</taxon>
        <taxon>Thermodesulfobacteriota</taxon>
        <taxon>Desulfovibrionia</taxon>
        <taxon>Desulfovibrionales</taxon>
        <taxon>Desulfovibrionaceae</taxon>
        <taxon>Oceanidesulfovibrio</taxon>
    </lineage>
</organism>
<dbReference type="PANTHER" id="PTHR11135:SF1">
    <property type="entry name" value="PROTEIN YHCC"/>
    <property type="match status" value="1"/>
</dbReference>
<dbReference type="PANTHER" id="PTHR11135">
    <property type="entry name" value="HISTONE ACETYLTRANSFERASE-RELATED"/>
    <property type="match status" value="1"/>
</dbReference>
<keyword evidence="6" id="KW-0411">Iron-sulfur</keyword>
<gene>
    <name evidence="8" type="ORF">DQK91_04595</name>
</gene>
<dbReference type="SUPFAM" id="SSF102114">
    <property type="entry name" value="Radical SAM enzymes"/>
    <property type="match status" value="1"/>
</dbReference>
<dbReference type="AlphaFoldDB" id="A0A6P1ZNG7"/>
<dbReference type="SFLD" id="SFLDG01091">
    <property type="entry name" value="uncharacterized_CHP01210-like"/>
    <property type="match status" value="1"/>
</dbReference>
<dbReference type="SMART" id="SM00729">
    <property type="entry name" value="Elp3"/>
    <property type="match status" value="1"/>
</dbReference>
<dbReference type="SFLD" id="SFLDG01086">
    <property type="entry name" value="elongater_protein-like"/>
    <property type="match status" value="1"/>
</dbReference>
<evidence type="ECO:0000256" key="5">
    <source>
        <dbReference type="ARBA" id="ARBA00023004"/>
    </source>
</evidence>
<evidence type="ECO:0000256" key="2">
    <source>
        <dbReference type="ARBA" id="ARBA00022485"/>
    </source>
</evidence>
<dbReference type="GO" id="GO:0046872">
    <property type="term" value="F:metal ion binding"/>
    <property type="evidence" value="ECO:0007669"/>
    <property type="project" value="UniProtKB-KW"/>
</dbReference>
<dbReference type="GO" id="GO:0003824">
    <property type="term" value="F:catalytic activity"/>
    <property type="evidence" value="ECO:0007669"/>
    <property type="project" value="InterPro"/>
</dbReference>